<reference evidence="1 2" key="1">
    <citation type="submission" date="2021-01" db="EMBL/GenBank/DDBJ databases">
        <title>Genomic Encyclopedia of Type Strains, Phase IV (KMG-IV): sequencing the most valuable type-strain genomes for metagenomic binning, comparative biology and taxonomic classification.</title>
        <authorList>
            <person name="Goeker M."/>
        </authorList>
    </citation>
    <scope>NUCLEOTIDE SEQUENCE [LARGE SCALE GENOMIC DNA]</scope>
    <source>
        <strain evidence="1 2">DSM 104297</strain>
    </source>
</reference>
<evidence type="ECO:0000313" key="1">
    <source>
        <dbReference type="EMBL" id="MBM7703912.1"/>
    </source>
</evidence>
<protein>
    <submittedName>
        <fullName evidence="1">Uncharacterized protein</fullName>
    </submittedName>
</protein>
<name>A0ABS2QY60_9BACI</name>
<accession>A0ABS2QY60</accession>
<comment type="caution">
    <text evidence="1">The sequence shown here is derived from an EMBL/GenBank/DDBJ whole genome shotgun (WGS) entry which is preliminary data.</text>
</comment>
<organism evidence="1 2">
    <name type="scientific">Priestia iocasae</name>
    <dbReference type="NCBI Taxonomy" id="2291674"/>
    <lineage>
        <taxon>Bacteria</taxon>
        <taxon>Bacillati</taxon>
        <taxon>Bacillota</taxon>
        <taxon>Bacilli</taxon>
        <taxon>Bacillales</taxon>
        <taxon>Bacillaceae</taxon>
        <taxon>Priestia</taxon>
    </lineage>
</organism>
<sequence>MANLSLAEAVKLKSILSKRIHELEEEMDRVAFVELEKGSALPIQSRTLTHVEQEIEEVRKDFRLLDKLMYQANVEHEVVFQENSLTIVEAIELATQLRAKARKYKELGMAAKEEFPYSYGPESTSIIKLARFEPEDYRLKAIEAERQANRLSNAINAKNYSIELAFDADKYF</sequence>
<dbReference type="RefSeq" id="WP_205187905.1">
    <property type="nucleotide sequence ID" value="NZ_JAFBFC010000004.1"/>
</dbReference>
<dbReference type="Gene3D" id="6.10.320.10">
    <property type="match status" value="1"/>
</dbReference>
<evidence type="ECO:0000313" key="2">
    <source>
        <dbReference type="Proteomes" id="UP000809829"/>
    </source>
</evidence>
<gene>
    <name evidence="1" type="ORF">JOC83_002761</name>
</gene>
<proteinExistence type="predicted"/>
<keyword evidence="2" id="KW-1185">Reference proteome</keyword>
<dbReference type="Proteomes" id="UP000809829">
    <property type="component" value="Unassembled WGS sequence"/>
</dbReference>
<dbReference type="EMBL" id="JAFBFC010000004">
    <property type="protein sequence ID" value="MBM7703912.1"/>
    <property type="molecule type" value="Genomic_DNA"/>
</dbReference>